<accession>A0A150XMK2</accession>
<dbReference type="InterPro" id="IPR029044">
    <property type="entry name" value="Nucleotide-diphossugar_trans"/>
</dbReference>
<dbReference type="Proteomes" id="UP000075663">
    <property type="component" value="Unassembled WGS sequence"/>
</dbReference>
<evidence type="ECO:0000313" key="2">
    <source>
        <dbReference type="Proteomes" id="UP000075663"/>
    </source>
</evidence>
<dbReference type="SUPFAM" id="SSF53448">
    <property type="entry name" value="Nucleotide-diphospho-sugar transferases"/>
    <property type="match status" value="1"/>
</dbReference>
<protein>
    <submittedName>
        <fullName evidence="1">CMP-N-acetylneuraminic acid synthetase</fullName>
    </submittedName>
</protein>
<name>A0A150XMK2_9BACT</name>
<dbReference type="Pfam" id="PF02348">
    <property type="entry name" value="CTP_transf_3"/>
    <property type="match status" value="1"/>
</dbReference>
<dbReference type="GO" id="GO:0008781">
    <property type="term" value="F:N-acylneuraminate cytidylyltransferase activity"/>
    <property type="evidence" value="ECO:0007669"/>
    <property type="project" value="TreeGrafter"/>
</dbReference>
<proteinExistence type="predicted"/>
<evidence type="ECO:0000313" key="1">
    <source>
        <dbReference type="EMBL" id="KYG79875.1"/>
    </source>
</evidence>
<dbReference type="RefSeq" id="WP_062302904.1">
    <property type="nucleotide sequence ID" value="NZ_LRPB01000048.1"/>
</dbReference>
<dbReference type="CDD" id="cd02513">
    <property type="entry name" value="CMP-NeuAc_Synthase"/>
    <property type="match status" value="1"/>
</dbReference>
<comment type="caution">
    <text evidence="1">The sequence shown here is derived from an EMBL/GenBank/DDBJ whole genome shotgun (WGS) entry which is preliminary data.</text>
</comment>
<dbReference type="EMBL" id="LRPB01000048">
    <property type="protein sequence ID" value="KYG79875.1"/>
    <property type="molecule type" value="Genomic_DNA"/>
</dbReference>
<dbReference type="STRING" id="1914963.AWW67_11230"/>
<dbReference type="AlphaFoldDB" id="A0A150XMK2"/>
<organism evidence="1 2">
    <name type="scientific">Roseivirga seohaensis</name>
    <dbReference type="NCBI Taxonomy" id="1914963"/>
    <lineage>
        <taxon>Bacteria</taxon>
        <taxon>Pseudomonadati</taxon>
        <taxon>Bacteroidota</taxon>
        <taxon>Cytophagia</taxon>
        <taxon>Cytophagales</taxon>
        <taxon>Roseivirgaceae</taxon>
        <taxon>Roseivirga</taxon>
    </lineage>
</organism>
<dbReference type="PANTHER" id="PTHR21485:SF6">
    <property type="entry name" value="N-ACYLNEURAMINATE CYTIDYLYLTRANSFERASE-RELATED"/>
    <property type="match status" value="1"/>
</dbReference>
<reference evidence="1 2" key="1">
    <citation type="submission" date="2016-01" db="EMBL/GenBank/DDBJ databases">
        <title>Genome sequencing of Roseivirga seohaensis SW-152.</title>
        <authorList>
            <person name="Selvaratnam C."/>
            <person name="Thevarajoo S."/>
            <person name="Goh K.M."/>
            <person name="Ee R."/>
            <person name="Chan K.-G."/>
            <person name="Chong C.S."/>
        </authorList>
    </citation>
    <scope>NUCLEOTIDE SEQUENCE [LARGE SCALE GENOMIC DNA]</scope>
    <source>
        <strain evidence="1 2">SW-152</strain>
    </source>
</reference>
<dbReference type="InterPro" id="IPR003329">
    <property type="entry name" value="Cytidylyl_trans"/>
</dbReference>
<gene>
    <name evidence="1" type="ORF">AWW67_11230</name>
</gene>
<sequence length="228" mass="25463">MKPLVIIPARGGSKGVPGKNIKPLNGKPLINYTVEAARAVFPDEHICVSTDSFEIKSVVEKTGLPVPFIRPAELATDTAGTYGALLHAMEFYEKKGYTPDTIILLQPTSPFRSASHIQGAIDLFDAVCDMVVSVRETNANPYYVLKEENEAGWLEKSKPGNYTRRQDCPKVYEVNGAIYVMHAAVLKEKPIGKFQKVRKYLMDEHSSMDIDTRLDWQLAEFVLNSKED</sequence>
<dbReference type="InterPro" id="IPR050793">
    <property type="entry name" value="CMP-NeuNAc_synthase"/>
</dbReference>
<dbReference type="Gene3D" id="3.90.550.10">
    <property type="entry name" value="Spore Coat Polysaccharide Biosynthesis Protein SpsA, Chain A"/>
    <property type="match status" value="1"/>
</dbReference>
<dbReference type="PANTHER" id="PTHR21485">
    <property type="entry name" value="HAD SUPERFAMILY MEMBERS CMAS AND KDSC"/>
    <property type="match status" value="1"/>
</dbReference>